<reference evidence="8" key="1">
    <citation type="journal article" date="2014" name="Genome Biol. Evol.">
        <title>Gene Loss Rather Than Gene Gain Is Associated with a Host Jump from Monocots to Dicots in the Smut Fungus Melanopsichium pennsylvanicum.</title>
        <authorList>
            <person name="Sharma R."/>
            <person name="Mishra B."/>
            <person name="Runge F."/>
            <person name="Thines M."/>
        </authorList>
    </citation>
    <scope>NUCLEOTIDE SEQUENCE</scope>
    <source>
        <strain evidence="8">4</strain>
    </source>
</reference>
<dbReference type="GO" id="GO:0004386">
    <property type="term" value="F:helicase activity"/>
    <property type="evidence" value="ECO:0007669"/>
    <property type="project" value="UniProtKB-KW"/>
</dbReference>
<dbReference type="SUPFAM" id="SSF52540">
    <property type="entry name" value="P-loop containing nucleoside triphosphate hydrolases"/>
    <property type="match status" value="1"/>
</dbReference>
<dbReference type="GO" id="GO:1990904">
    <property type="term" value="C:ribonucleoprotein complex"/>
    <property type="evidence" value="ECO:0007669"/>
    <property type="project" value="UniProtKB-ARBA"/>
</dbReference>
<organism evidence="8">
    <name type="scientific">Melanopsichium pennsylvanicum 4</name>
    <dbReference type="NCBI Taxonomy" id="1398559"/>
    <lineage>
        <taxon>Eukaryota</taxon>
        <taxon>Fungi</taxon>
        <taxon>Dikarya</taxon>
        <taxon>Basidiomycota</taxon>
        <taxon>Ustilaginomycotina</taxon>
        <taxon>Ustilaginomycetes</taxon>
        <taxon>Ustilaginales</taxon>
        <taxon>Ustilaginaceae</taxon>
        <taxon>Melanopsichium</taxon>
    </lineage>
</organism>
<evidence type="ECO:0000256" key="2">
    <source>
        <dbReference type="ARBA" id="ARBA00022801"/>
    </source>
</evidence>
<feature type="domain" description="Helicase C-terminal" evidence="7">
    <location>
        <begin position="1050"/>
        <end position="1231"/>
    </location>
</feature>
<dbReference type="Pfam" id="PF07717">
    <property type="entry name" value="OB_NTP_bind"/>
    <property type="match status" value="1"/>
</dbReference>
<dbReference type="PROSITE" id="PS00690">
    <property type="entry name" value="DEAH_ATP_HELICASE"/>
    <property type="match status" value="1"/>
</dbReference>
<proteinExistence type="predicted"/>
<evidence type="ECO:0000259" key="7">
    <source>
        <dbReference type="PROSITE" id="PS51194"/>
    </source>
</evidence>
<feature type="region of interest" description="Disordered" evidence="5">
    <location>
        <begin position="719"/>
        <end position="755"/>
    </location>
</feature>
<keyword evidence="2" id="KW-0378">Hydrolase</keyword>
<keyword evidence="4" id="KW-0067">ATP-binding</keyword>
<evidence type="ECO:0000256" key="5">
    <source>
        <dbReference type="SAM" id="MobiDB-lite"/>
    </source>
</evidence>
<keyword evidence="3" id="KW-0347">Helicase</keyword>
<dbReference type="FunFam" id="3.40.50.300:FF:003490">
    <property type="entry name" value="Predicted protein"/>
    <property type="match status" value="1"/>
</dbReference>
<feature type="region of interest" description="Disordered" evidence="5">
    <location>
        <begin position="47"/>
        <end position="137"/>
    </location>
</feature>
<dbReference type="SMART" id="SM00487">
    <property type="entry name" value="DEXDc"/>
    <property type="match status" value="1"/>
</dbReference>
<keyword evidence="1" id="KW-0547">Nucleotide-binding</keyword>
<dbReference type="Pfam" id="PF00270">
    <property type="entry name" value="DEAD"/>
    <property type="match status" value="1"/>
</dbReference>
<evidence type="ECO:0000259" key="6">
    <source>
        <dbReference type="PROSITE" id="PS51192"/>
    </source>
</evidence>
<dbReference type="InterPro" id="IPR002464">
    <property type="entry name" value="DNA/RNA_helicase_DEAH_CS"/>
</dbReference>
<dbReference type="InterPro" id="IPR056328">
    <property type="entry name" value="DSRM_DHX29"/>
</dbReference>
<feature type="compositionally biased region" description="Polar residues" evidence="5">
    <location>
        <begin position="63"/>
        <end position="73"/>
    </location>
</feature>
<dbReference type="FunFam" id="3.40.50.300:FF:001860">
    <property type="entry name" value="ATP-dependent RNA helicase A, putative"/>
    <property type="match status" value="1"/>
</dbReference>
<feature type="compositionally biased region" description="Low complexity" evidence="5">
    <location>
        <begin position="112"/>
        <end position="124"/>
    </location>
</feature>
<dbReference type="Pfam" id="PF21010">
    <property type="entry name" value="HA2_C"/>
    <property type="match status" value="1"/>
</dbReference>
<dbReference type="InterPro" id="IPR001650">
    <property type="entry name" value="Helicase_C-like"/>
</dbReference>
<dbReference type="GO" id="GO:0003723">
    <property type="term" value="F:RNA binding"/>
    <property type="evidence" value="ECO:0007669"/>
    <property type="project" value="TreeGrafter"/>
</dbReference>
<dbReference type="GO" id="GO:0005524">
    <property type="term" value="F:ATP binding"/>
    <property type="evidence" value="ECO:0007669"/>
    <property type="project" value="UniProtKB-KW"/>
</dbReference>
<feature type="compositionally biased region" description="Low complexity" evidence="5">
    <location>
        <begin position="93"/>
        <end position="104"/>
    </location>
</feature>
<sequence>MKSTWHEKLADSVLLCKHKKASCALLLAYTYFFNVRTTQRLQSYLDKKKKGGAMAPRKKNPAIKSSGTTSSKASPLPDWVKGGGHKPPPSYTKAAKQQQAQQPKDGSDSKDGLSSTAAGLSATGAGQGQREMLFPPGSKTPLHMLYERINKLPGWEKPIVEPRRHKDGYSCIVTLKKVNKRDASNPLTVVFEPKEPGLRLECQSSLEAKHWAATYALFRIFNHLSLNLALPPGPRDYWIKMEAYKKSAPSHQDWMWESEPFEAAAKRDADKAKKEADKQAATDAVSRGGVGIVNGKLNGAGKPLSKAWQEAREVRLASKLREKIEATIRKAMSILPSASTAPLDLEEEDKDADAANGELTGAKMDAIRLERELTSYGFRRGHARSAISWLTSARTALLHQTASSTFGAACLLDPMLASAAQLTDREAALEYLMLYTPEEDLPTKFKPSTSSESFVTASKAGAGGDALAIGWAVDKLSKQAGFPRHAVQRVFKRIAAADCSLETEIPRTVKEGLALEMLLRQMVGWDSAEQTQQGWTSDAVLDATLSFPDAIGEADKGEIESKRADERMAVEAVLGDDRVVVPSEHERLSAQDYDITIAGPGTPAGGKEDIRLRISSHPRALYPAARDKLEIHALPAFFVVSKTLPSYLKLALTQHLLRAFQGDNKRADWFDAIESGDGGVLLGLVEELESTWSKLVDDPPLLNHVMRFLVFTEQDDASVQATPETSRAATPITGQGRINSKRRSGAGRPLKRDPLIDSELQRQQKQLHTSQSYSKLDAIRRSLPALSAASQILELIRTNRVVIIAGETGCGKTTQVPQYILDEAIEAGTGSECNIVVTQPRRVSAIGVASRVAVERGEDLDGKKKPVASGSLVGYAIRGERRASRECRLLFTTTGLLLRRLGAGGDTDLRGISHVVVDEVHERNVDSDFLLLELRELLKRNSKIKVVLMSATINQETFASYFGKAPCISIPGRTFPVEDYYLEDIVRDSGFRPSGNEFRFGARGGKQIEEEMGQLRSHLQAQNVDEETITTIESISRSGGRISYELIGAVVRYVVGRAENEELSGAADASIGGAVLVFCPGVGEIRQAIDAVSTSLRGQSKVEILPLHANLTPDEQRKVFQPVRAGYRKIVVSTNVAETSITIPDVSYVVDTGRVKETRFEPESGLTRLVECWASRAACKQRRGRAGRVRAGECFRLYSRFVDEKKMAAQQTPEMRRVPLESLFLAVKSMREDEDVKEYLNKALDPPSLASMDAALSNLIEAGALQADKAYKSRLTSLGKHLSQLPLDLRLAKLLIMGTIFGCLGPMLTVASIMSCKPLFAAPYEKREEVSKARSSFAAPGCRSDLLADAAAFERWQTMRAERRSNGEIRDWCESNFISQSTLRDIQTNRLELLSHLQEMGFVPQSYSPFGVYDDDVYDKNAKHAGVLRSVILAGLWPALVRIDTPTAKFDQSSSGTVQREAEARQVKYFDRNGRVFLHPSSTLFSCKGFESSYLTTFAKSSTGAAADSKVYLRDATEVPVFGLLLFGGKLKINHFAGGIVIGSNQATEKGSKEENWVRLRANARIGVLCAQLRRLLGAVMDHAIDEPQDMFAAPGCKDVLEVFSEVLQRDGLAA</sequence>
<evidence type="ECO:0000313" key="8">
    <source>
        <dbReference type="EMBL" id="CDI54809.1"/>
    </source>
</evidence>
<dbReference type="CDD" id="cd17917">
    <property type="entry name" value="DEXHc_RHA-like"/>
    <property type="match status" value="1"/>
</dbReference>
<accession>A0A077RBR7</accession>
<dbReference type="FunFam" id="1.20.120.1080:FF:000002">
    <property type="entry name" value="Putative ATP-dependent RNA helicase DHX36"/>
    <property type="match status" value="1"/>
</dbReference>
<dbReference type="PROSITE" id="PS51192">
    <property type="entry name" value="HELICASE_ATP_BIND_1"/>
    <property type="match status" value="1"/>
</dbReference>
<evidence type="ECO:0000256" key="1">
    <source>
        <dbReference type="ARBA" id="ARBA00022741"/>
    </source>
</evidence>
<feature type="domain" description="Helicase ATP-binding" evidence="6">
    <location>
        <begin position="793"/>
        <end position="971"/>
    </location>
</feature>
<dbReference type="CDD" id="cd18791">
    <property type="entry name" value="SF2_C_RHA"/>
    <property type="match status" value="1"/>
</dbReference>
<dbReference type="Pfam" id="PF24385">
    <property type="entry name" value="DSRM_DHX29"/>
    <property type="match status" value="1"/>
</dbReference>
<dbReference type="InterPro" id="IPR027417">
    <property type="entry name" value="P-loop_NTPase"/>
</dbReference>
<dbReference type="Gene3D" id="1.20.120.1080">
    <property type="match status" value="1"/>
</dbReference>
<feature type="compositionally biased region" description="Polar residues" evidence="5">
    <location>
        <begin position="719"/>
        <end position="738"/>
    </location>
</feature>
<dbReference type="InterPro" id="IPR007502">
    <property type="entry name" value="Helicase-assoc_dom"/>
</dbReference>
<protein>
    <recommendedName>
        <fullName evidence="9">DEAH-box ATP-dependent helicase UM11114</fullName>
    </recommendedName>
</protein>
<dbReference type="PANTHER" id="PTHR18934:SF267">
    <property type="entry name" value="ATP-DEPENDENT RNA HELICASE YLR419W-RELATED"/>
    <property type="match status" value="1"/>
</dbReference>
<dbReference type="Gene3D" id="3.40.50.300">
    <property type="entry name" value="P-loop containing nucleotide triphosphate hydrolases"/>
    <property type="match status" value="2"/>
</dbReference>
<evidence type="ECO:0000256" key="4">
    <source>
        <dbReference type="ARBA" id="ARBA00022840"/>
    </source>
</evidence>
<dbReference type="PANTHER" id="PTHR18934">
    <property type="entry name" value="ATP-DEPENDENT RNA HELICASE"/>
    <property type="match status" value="1"/>
</dbReference>
<evidence type="ECO:0008006" key="9">
    <source>
        <dbReference type="Google" id="ProtNLM"/>
    </source>
</evidence>
<dbReference type="PROSITE" id="PS51194">
    <property type="entry name" value="HELICASE_CTER"/>
    <property type="match status" value="1"/>
</dbReference>
<dbReference type="GO" id="GO:0016787">
    <property type="term" value="F:hydrolase activity"/>
    <property type="evidence" value="ECO:0007669"/>
    <property type="project" value="UniProtKB-KW"/>
</dbReference>
<dbReference type="SMART" id="SM00490">
    <property type="entry name" value="HELICc"/>
    <property type="match status" value="1"/>
</dbReference>
<dbReference type="InterPro" id="IPR014001">
    <property type="entry name" value="Helicase_ATP-bd"/>
</dbReference>
<dbReference type="EMBL" id="HG529628">
    <property type="protein sequence ID" value="CDI54809.1"/>
    <property type="molecule type" value="Genomic_DNA"/>
</dbReference>
<dbReference type="SMART" id="SM00847">
    <property type="entry name" value="HA2"/>
    <property type="match status" value="1"/>
</dbReference>
<evidence type="ECO:0000256" key="3">
    <source>
        <dbReference type="ARBA" id="ARBA00022806"/>
    </source>
</evidence>
<name>A0A077RBR7_9BASI</name>
<dbReference type="Pfam" id="PF00271">
    <property type="entry name" value="Helicase_C"/>
    <property type="match status" value="1"/>
</dbReference>
<feature type="compositionally biased region" description="Basic residues" evidence="5">
    <location>
        <begin position="47"/>
        <end position="61"/>
    </location>
</feature>
<dbReference type="InterPro" id="IPR011709">
    <property type="entry name" value="DEAD-box_helicase_OB_fold"/>
</dbReference>
<dbReference type="InterPro" id="IPR011545">
    <property type="entry name" value="DEAD/DEAH_box_helicase_dom"/>
</dbReference>